<evidence type="ECO:0000313" key="1">
    <source>
        <dbReference type="EMBL" id="SHE25320.1"/>
    </source>
</evidence>
<evidence type="ECO:0000313" key="2">
    <source>
        <dbReference type="Proteomes" id="UP000184291"/>
    </source>
</evidence>
<gene>
    <name evidence="1" type="ORF">ACGLYG10_1536</name>
</gene>
<keyword evidence="2" id="KW-1185">Reference proteome</keyword>
<organism evidence="1 2">
    <name type="scientific">Actinomyces glycerinitolerans</name>
    <dbReference type="NCBI Taxonomy" id="1892869"/>
    <lineage>
        <taxon>Bacteria</taxon>
        <taxon>Bacillati</taxon>
        <taxon>Actinomycetota</taxon>
        <taxon>Actinomycetes</taxon>
        <taxon>Actinomycetales</taxon>
        <taxon>Actinomycetaceae</taxon>
        <taxon>Actinomyces</taxon>
    </lineage>
</organism>
<dbReference type="STRING" id="1892869.ACGLYG10_1536"/>
<accession>A0A1M4RZJ5</accession>
<name>A0A1M4RZJ5_9ACTO</name>
<dbReference type="Proteomes" id="UP000184291">
    <property type="component" value="Unassembled WGS sequence"/>
</dbReference>
<sequence length="126" mass="12703">MVLRVVPEELAAARARLDDRRHALSQFHLDSGGEGLFGSAVLASAAARFAAHHEQQAERTAARANADADGLLAAQQGYASTDDDAADGAHRLAASASGLRNLGGSAAGGAVAGARAKTVTYHGLTG</sequence>
<dbReference type="RefSeq" id="WP_073329997.1">
    <property type="nucleotide sequence ID" value="NZ_FQTT01000010.1"/>
</dbReference>
<protein>
    <submittedName>
        <fullName evidence="1">Uncharacterized protein</fullName>
    </submittedName>
</protein>
<dbReference type="EMBL" id="FQTT01000010">
    <property type="protein sequence ID" value="SHE25320.1"/>
    <property type="molecule type" value="Genomic_DNA"/>
</dbReference>
<dbReference type="AlphaFoldDB" id="A0A1M4RZJ5"/>
<reference evidence="2" key="1">
    <citation type="submission" date="2016-09" db="EMBL/GenBank/DDBJ databases">
        <authorList>
            <person name="Strepis N."/>
        </authorList>
    </citation>
    <scope>NUCLEOTIDE SEQUENCE [LARGE SCALE GENOMIC DNA]</scope>
</reference>
<proteinExistence type="predicted"/>